<gene>
    <name evidence="1" type="ORF">GCM10025791_34830</name>
</gene>
<sequence length="193" mass="21883">MTTALNETLQAIDAINREDPNLETVAGEQQPKELIYSQRMSEQLAAFFPAAPETLQIAARAQHIGRWKIPRSDYPMDKPGYKRWRTELGKFHADTTAQIMSEKGYGEADIAQTKQLLTKRGIKSDELVQALEDVICLVFVQYYLDDFANKHERPKVIDIIQKTWRKMSDQGHAAALKLPLTEQSLALVQEALA</sequence>
<dbReference type="Proteomes" id="UP001409585">
    <property type="component" value="Unassembled WGS sequence"/>
</dbReference>
<name>A0AAV3U6B0_9ALTE</name>
<dbReference type="EMBL" id="BAABLX010000029">
    <property type="protein sequence ID" value="GAA4951379.1"/>
    <property type="molecule type" value="Genomic_DNA"/>
</dbReference>
<evidence type="ECO:0008006" key="3">
    <source>
        <dbReference type="Google" id="ProtNLM"/>
    </source>
</evidence>
<dbReference type="PANTHER" id="PTHR41729:SF1">
    <property type="entry name" value="GLUTAMYL-TRNA SYNTHETASE"/>
    <property type="match status" value="1"/>
</dbReference>
<organism evidence="1 2">
    <name type="scientific">Halioxenophilus aromaticivorans</name>
    <dbReference type="NCBI Taxonomy" id="1306992"/>
    <lineage>
        <taxon>Bacteria</taxon>
        <taxon>Pseudomonadati</taxon>
        <taxon>Pseudomonadota</taxon>
        <taxon>Gammaproteobacteria</taxon>
        <taxon>Alteromonadales</taxon>
        <taxon>Alteromonadaceae</taxon>
        <taxon>Halioxenophilus</taxon>
    </lineage>
</organism>
<evidence type="ECO:0000313" key="1">
    <source>
        <dbReference type="EMBL" id="GAA4951379.1"/>
    </source>
</evidence>
<dbReference type="InterPro" id="IPR025255">
    <property type="entry name" value="DUF4202"/>
</dbReference>
<reference evidence="2" key="1">
    <citation type="journal article" date="2019" name="Int. J. Syst. Evol. Microbiol.">
        <title>The Global Catalogue of Microorganisms (GCM) 10K type strain sequencing project: providing services to taxonomists for standard genome sequencing and annotation.</title>
        <authorList>
            <consortium name="The Broad Institute Genomics Platform"/>
            <consortium name="The Broad Institute Genome Sequencing Center for Infectious Disease"/>
            <person name="Wu L."/>
            <person name="Ma J."/>
        </authorList>
    </citation>
    <scope>NUCLEOTIDE SEQUENCE [LARGE SCALE GENOMIC DNA]</scope>
    <source>
        <strain evidence="2">JCM 19134</strain>
    </source>
</reference>
<accession>A0AAV3U6B0</accession>
<dbReference type="AlphaFoldDB" id="A0AAV3U6B0"/>
<proteinExistence type="predicted"/>
<protein>
    <recommendedName>
        <fullName evidence="3">DUF4202 domain-containing protein</fullName>
    </recommendedName>
</protein>
<comment type="caution">
    <text evidence="1">The sequence shown here is derived from an EMBL/GenBank/DDBJ whole genome shotgun (WGS) entry which is preliminary data.</text>
</comment>
<evidence type="ECO:0000313" key="2">
    <source>
        <dbReference type="Proteomes" id="UP001409585"/>
    </source>
</evidence>
<dbReference type="RefSeq" id="WP_345425370.1">
    <property type="nucleotide sequence ID" value="NZ_AP031496.1"/>
</dbReference>
<keyword evidence="2" id="KW-1185">Reference proteome</keyword>
<dbReference type="Pfam" id="PF13875">
    <property type="entry name" value="DUF4202"/>
    <property type="match status" value="1"/>
</dbReference>
<dbReference type="PANTHER" id="PTHR41729">
    <property type="entry name" value="GLUTAMYL-TRNA SYNTHETASE"/>
    <property type="match status" value="1"/>
</dbReference>